<dbReference type="EMBL" id="FNSD01000001">
    <property type="protein sequence ID" value="SEC17857.1"/>
    <property type="molecule type" value="Genomic_DNA"/>
</dbReference>
<dbReference type="OrthoDB" id="119559at2"/>
<name>A0A1H4QE31_9BACT</name>
<dbReference type="SUPFAM" id="SSF110997">
    <property type="entry name" value="Sporulation related repeat"/>
    <property type="match status" value="1"/>
</dbReference>
<feature type="region of interest" description="Disordered" evidence="1">
    <location>
        <begin position="66"/>
        <end position="146"/>
    </location>
</feature>
<gene>
    <name evidence="4" type="ORF">SAMN05443244_2845</name>
</gene>
<sequence>MLGDSDDDVTLRGRRVDDRRGADLHEAPADREVTLNTGTVLALFFTLALVCAVFFGFGYSMGRKSGQSAAVSNDSSSTATAADTTAPNPSSFKPTPGSPVVQPVPGYQSSEANDTPSKATAPAPVKATPVAPAQAPGTVDPASTVTRKPVVNPDAAIVGSPKPAPVVRTPPAAAPPVTTYNSAAPTTGMTYVQIAAVSHPEDADVLLSALQRRGYKVIARNDTNDKLIHVQIGPFTDRKQAEATRQKLIGDGYNAFLK</sequence>
<dbReference type="AlphaFoldDB" id="A0A1H4QE31"/>
<dbReference type="Pfam" id="PF05036">
    <property type="entry name" value="SPOR"/>
    <property type="match status" value="1"/>
</dbReference>
<feature type="compositionally biased region" description="Low complexity" evidence="1">
    <location>
        <begin position="118"/>
        <end position="136"/>
    </location>
</feature>
<keyword evidence="2" id="KW-0812">Transmembrane</keyword>
<accession>A0A1H4QE31</accession>
<dbReference type="Proteomes" id="UP000182409">
    <property type="component" value="Unassembled WGS sequence"/>
</dbReference>
<dbReference type="Gene3D" id="3.30.70.1070">
    <property type="entry name" value="Sporulation related repeat"/>
    <property type="match status" value="1"/>
</dbReference>
<dbReference type="PROSITE" id="PS51724">
    <property type="entry name" value="SPOR"/>
    <property type="match status" value="1"/>
</dbReference>
<proteinExistence type="predicted"/>
<evidence type="ECO:0000256" key="2">
    <source>
        <dbReference type="SAM" id="Phobius"/>
    </source>
</evidence>
<feature type="compositionally biased region" description="Low complexity" evidence="1">
    <location>
        <begin position="68"/>
        <end position="91"/>
    </location>
</feature>
<keyword evidence="2" id="KW-0472">Membrane</keyword>
<evidence type="ECO:0000313" key="5">
    <source>
        <dbReference type="Proteomes" id="UP000182409"/>
    </source>
</evidence>
<keyword evidence="2" id="KW-1133">Transmembrane helix</keyword>
<feature type="domain" description="SPOR" evidence="3">
    <location>
        <begin position="184"/>
        <end position="258"/>
    </location>
</feature>
<protein>
    <submittedName>
        <fullName evidence="4">Sporulation related domain-containing protein</fullName>
    </submittedName>
</protein>
<feature type="transmembrane region" description="Helical" evidence="2">
    <location>
        <begin position="40"/>
        <end position="59"/>
    </location>
</feature>
<dbReference type="InterPro" id="IPR036680">
    <property type="entry name" value="SPOR-like_sf"/>
</dbReference>
<feature type="compositionally biased region" description="Polar residues" evidence="1">
    <location>
        <begin position="107"/>
        <end position="117"/>
    </location>
</feature>
<organism evidence="4 5">
    <name type="scientific">Terriglobus roseus</name>
    <dbReference type="NCBI Taxonomy" id="392734"/>
    <lineage>
        <taxon>Bacteria</taxon>
        <taxon>Pseudomonadati</taxon>
        <taxon>Acidobacteriota</taxon>
        <taxon>Terriglobia</taxon>
        <taxon>Terriglobales</taxon>
        <taxon>Acidobacteriaceae</taxon>
        <taxon>Terriglobus</taxon>
    </lineage>
</organism>
<reference evidence="4 5" key="1">
    <citation type="submission" date="2016-10" db="EMBL/GenBank/DDBJ databases">
        <authorList>
            <person name="de Groot N.N."/>
        </authorList>
    </citation>
    <scope>NUCLEOTIDE SEQUENCE [LARGE SCALE GENOMIC DNA]</scope>
    <source>
        <strain evidence="4 5">AB35.6</strain>
    </source>
</reference>
<dbReference type="InterPro" id="IPR007730">
    <property type="entry name" value="SPOR-like_dom"/>
</dbReference>
<evidence type="ECO:0000256" key="1">
    <source>
        <dbReference type="SAM" id="MobiDB-lite"/>
    </source>
</evidence>
<evidence type="ECO:0000259" key="3">
    <source>
        <dbReference type="PROSITE" id="PS51724"/>
    </source>
</evidence>
<evidence type="ECO:0000313" key="4">
    <source>
        <dbReference type="EMBL" id="SEC17857.1"/>
    </source>
</evidence>
<dbReference type="GO" id="GO:0042834">
    <property type="term" value="F:peptidoglycan binding"/>
    <property type="evidence" value="ECO:0007669"/>
    <property type="project" value="InterPro"/>
</dbReference>
<dbReference type="RefSeq" id="WP_074654632.1">
    <property type="nucleotide sequence ID" value="NZ_FNSD01000001.1"/>
</dbReference>